<protein>
    <submittedName>
        <fullName evidence="2">Uncharacterized protein</fullName>
    </submittedName>
</protein>
<dbReference type="EMBL" id="BSPO01000014">
    <property type="protein sequence ID" value="GLS84996.1"/>
    <property type="molecule type" value="Genomic_DNA"/>
</dbReference>
<gene>
    <name evidence="2" type="ORF">GCM10007894_29730</name>
</gene>
<proteinExistence type="predicted"/>
<sequence length="297" mass="33447">METMDNSLVPYLQKWPVIAALLLLAFSNQVRATLGPAPVNNPNHTDEFFEMCESARVPPHNDCLQYYDYHVEALTYGGETKNQVRLFTTTKNFGTGVIIVRFEMDYLTTGINTANENSPSSINIAIDKTVRDVTQAMLDGSMVSTASNLPQTPVALSAFGVADRLRDFLDDVGRLKNAHDFMKLFNFTADKSIQSLIIIPCPKLDCFILLYNGVNIDGEPMVTILTTVSEFNPVVEIITQSAEVRESIEDSHFNLFMRGNTDWICTSRVRSEVIPCENKKIQKCYKVTLTWTCYEQE</sequence>
<dbReference type="AlphaFoldDB" id="A0AA37X0X1"/>
<evidence type="ECO:0000313" key="2">
    <source>
        <dbReference type="EMBL" id="GLS84996.1"/>
    </source>
</evidence>
<dbReference type="RefSeq" id="WP_095499442.1">
    <property type="nucleotide sequence ID" value="NZ_BSPO01000014.1"/>
</dbReference>
<accession>A0AA37X0X1</accession>
<keyword evidence="3" id="KW-1185">Reference proteome</keyword>
<name>A0AA37X0X1_9GAMM</name>
<organism evidence="2 3">
    <name type="scientific">Paraferrimonas haliotis</name>
    <dbReference type="NCBI Taxonomy" id="2013866"/>
    <lineage>
        <taxon>Bacteria</taxon>
        <taxon>Pseudomonadati</taxon>
        <taxon>Pseudomonadota</taxon>
        <taxon>Gammaproteobacteria</taxon>
        <taxon>Alteromonadales</taxon>
        <taxon>Ferrimonadaceae</taxon>
        <taxon>Paraferrimonas</taxon>
    </lineage>
</organism>
<dbReference type="Proteomes" id="UP001157439">
    <property type="component" value="Unassembled WGS sequence"/>
</dbReference>
<reference evidence="2 3" key="1">
    <citation type="journal article" date="2014" name="Int. J. Syst. Evol. Microbiol.">
        <title>Complete genome sequence of Corynebacterium casei LMG S-19264T (=DSM 44701T), isolated from a smear-ripened cheese.</title>
        <authorList>
            <consortium name="US DOE Joint Genome Institute (JGI-PGF)"/>
            <person name="Walter F."/>
            <person name="Albersmeier A."/>
            <person name="Kalinowski J."/>
            <person name="Ruckert C."/>
        </authorList>
    </citation>
    <scope>NUCLEOTIDE SEQUENCE [LARGE SCALE GENOMIC DNA]</scope>
    <source>
        <strain evidence="2 3">NBRC 112785</strain>
    </source>
</reference>
<evidence type="ECO:0000313" key="3">
    <source>
        <dbReference type="Proteomes" id="UP001157439"/>
    </source>
</evidence>
<evidence type="ECO:0000256" key="1">
    <source>
        <dbReference type="SAM" id="SignalP"/>
    </source>
</evidence>
<comment type="caution">
    <text evidence="2">The sequence shown here is derived from an EMBL/GenBank/DDBJ whole genome shotgun (WGS) entry which is preliminary data.</text>
</comment>
<feature type="signal peptide" evidence="1">
    <location>
        <begin position="1"/>
        <end position="32"/>
    </location>
</feature>
<feature type="chain" id="PRO_5041260170" evidence="1">
    <location>
        <begin position="33"/>
        <end position="297"/>
    </location>
</feature>
<keyword evidence="1" id="KW-0732">Signal</keyword>